<dbReference type="PANTHER" id="PTHR37223:SF1">
    <property type="entry name" value="OS08G0528601 PROTEIN"/>
    <property type="match status" value="1"/>
</dbReference>
<evidence type="ECO:0000313" key="2">
    <source>
        <dbReference type="Proteomes" id="UP001652623"/>
    </source>
</evidence>
<dbReference type="RefSeq" id="XP_015879523.1">
    <property type="nucleotide sequence ID" value="XM_016024037.4"/>
</dbReference>
<protein>
    <submittedName>
        <fullName evidence="3">Uncharacterized protein LOC107415672</fullName>
    </submittedName>
</protein>
<evidence type="ECO:0000256" key="1">
    <source>
        <dbReference type="SAM" id="Phobius"/>
    </source>
</evidence>
<dbReference type="Proteomes" id="UP001652623">
    <property type="component" value="Chromosome 4"/>
</dbReference>
<gene>
    <name evidence="3" type="primary">LOC107415672</name>
</gene>
<dbReference type="GeneID" id="107415672"/>
<dbReference type="PANTHER" id="PTHR37223">
    <property type="entry name" value="OS08G0528601 PROTEIN"/>
    <property type="match status" value="1"/>
</dbReference>
<organism evidence="2 3">
    <name type="scientific">Ziziphus jujuba</name>
    <name type="common">Chinese jujube</name>
    <name type="synonym">Ziziphus sativa</name>
    <dbReference type="NCBI Taxonomy" id="326968"/>
    <lineage>
        <taxon>Eukaryota</taxon>
        <taxon>Viridiplantae</taxon>
        <taxon>Streptophyta</taxon>
        <taxon>Embryophyta</taxon>
        <taxon>Tracheophyta</taxon>
        <taxon>Spermatophyta</taxon>
        <taxon>Magnoliopsida</taxon>
        <taxon>eudicotyledons</taxon>
        <taxon>Gunneridae</taxon>
        <taxon>Pentapetalae</taxon>
        <taxon>rosids</taxon>
        <taxon>fabids</taxon>
        <taxon>Rosales</taxon>
        <taxon>Rhamnaceae</taxon>
        <taxon>Paliureae</taxon>
        <taxon>Ziziphus</taxon>
    </lineage>
</organism>
<accession>A0A6P4A139</accession>
<evidence type="ECO:0000313" key="3">
    <source>
        <dbReference type="RefSeq" id="XP_015879523.1"/>
    </source>
</evidence>
<dbReference type="GO" id="GO:0006979">
    <property type="term" value="P:response to oxidative stress"/>
    <property type="evidence" value="ECO:0007669"/>
    <property type="project" value="TreeGrafter"/>
</dbReference>
<dbReference type="InParanoid" id="A0A6P4A139"/>
<keyword evidence="1" id="KW-1133">Transmembrane helix</keyword>
<keyword evidence="2" id="KW-1185">Reference proteome</keyword>
<name>A0A6P4A139_ZIZJJ</name>
<keyword evidence="1" id="KW-0812">Transmembrane</keyword>
<reference evidence="3" key="1">
    <citation type="submission" date="2025-08" db="UniProtKB">
        <authorList>
            <consortium name="RefSeq"/>
        </authorList>
    </citation>
    <scope>IDENTIFICATION</scope>
    <source>
        <tissue evidence="3">Seedling</tissue>
    </source>
</reference>
<feature type="transmembrane region" description="Helical" evidence="1">
    <location>
        <begin position="21"/>
        <end position="48"/>
    </location>
</feature>
<sequence length="72" mass="8306">MAMARRAGSRSKTESTITRGVNKVFGFVRAAEFEILCVLFIIITFIIFKDLTSRPEYNQILVKRQDGGFWPY</sequence>
<dbReference type="AlphaFoldDB" id="A0A6P4A139"/>
<dbReference type="FunCoup" id="A0A6P4A139">
    <property type="interactions" value="358"/>
</dbReference>
<proteinExistence type="predicted"/>
<dbReference type="KEGG" id="zju:107415672"/>
<keyword evidence="1" id="KW-0472">Membrane</keyword>